<comment type="caution">
    <text evidence="1">The sequence shown here is derived from an EMBL/GenBank/DDBJ whole genome shotgun (WGS) entry which is preliminary data.</text>
</comment>
<dbReference type="AlphaFoldDB" id="A0AAV4JEE5"/>
<evidence type="ECO:0008006" key="3">
    <source>
        <dbReference type="Google" id="ProtNLM"/>
    </source>
</evidence>
<organism evidence="1 2">
    <name type="scientific">Elysia marginata</name>
    <dbReference type="NCBI Taxonomy" id="1093978"/>
    <lineage>
        <taxon>Eukaryota</taxon>
        <taxon>Metazoa</taxon>
        <taxon>Spiralia</taxon>
        <taxon>Lophotrochozoa</taxon>
        <taxon>Mollusca</taxon>
        <taxon>Gastropoda</taxon>
        <taxon>Heterobranchia</taxon>
        <taxon>Euthyneura</taxon>
        <taxon>Panpulmonata</taxon>
        <taxon>Sacoglossa</taxon>
        <taxon>Placobranchoidea</taxon>
        <taxon>Plakobranchidae</taxon>
        <taxon>Elysia</taxon>
    </lineage>
</organism>
<reference evidence="1 2" key="1">
    <citation type="journal article" date="2021" name="Elife">
        <title>Chloroplast acquisition without the gene transfer in kleptoplastic sea slugs, Plakobranchus ocellatus.</title>
        <authorList>
            <person name="Maeda T."/>
            <person name="Takahashi S."/>
            <person name="Yoshida T."/>
            <person name="Shimamura S."/>
            <person name="Takaki Y."/>
            <person name="Nagai Y."/>
            <person name="Toyoda A."/>
            <person name="Suzuki Y."/>
            <person name="Arimoto A."/>
            <person name="Ishii H."/>
            <person name="Satoh N."/>
            <person name="Nishiyama T."/>
            <person name="Hasebe M."/>
            <person name="Maruyama T."/>
            <person name="Minagawa J."/>
            <person name="Obokata J."/>
            <person name="Shigenobu S."/>
        </authorList>
    </citation>
    <scope>NUCLEOTIDE SEQUENCE [LARGE SCALE GENOMIC DNA]</scope>
</reference>
<name>A0AAV4JEE5_9GAST</name>
<evidence type="ECO:0000313" key="1">
    <source>
        <dbReference type="EMBL" id="GFS20730.1"/>
    </source>
</evidence>
<gene>
    <name evidence="1" type="ORF">ElyMa_001578100</name>
</gene>
<keyword evidence="2" id="KW-1185">Reference proteome</keyword>
<evidence type="ECO:0000313" key="2">
    <source>
        <dbReference type="Proteomes" id="UP000762676"/>
    </source>
</evidence>
<dbReference type="EMBL" id="BMAT01003124">
    <property type="protein sequence ID" value="GFS20730.1"/>
    <property type="molecule type" value="Genomic_DNA"/>
</dbReference>
<dbReference type="Proteomes" id="UP000762676">
    <property type="component" value="Unassembled WGS sequence"/>
</dbReference>
<proteinExistence type="predicted"/>
<sequence>MKIFKNTLKASMKDFNFDLTLWEALAQNRSAWCGPVIKGVKTLNSSVYSKAASTAKTKQAAQKALANCNPTPQATAAPLTCPHYNRDFRARIGLISHIRAH</sequence>
<accession>A0AAV4JEE5</accession>
<protein>
    <recommendedName>
        <fullName evidence="3">C2H2-type domain-containing protein</fullName>
    </recommendedName>
</protein>